<dbReference type="AlphaFoldDB" id="A0AAD9FWY4"/>
<dbReference type="PANTHER" id="PTHR13563">
    <property type="entry name" value="TRNA (GUANINE-9-) METHYLTRANSFERASE"/>
    <property type="match status" value="1"/>
</dbReference>
<evidence type="ECO:0000256" key="2">
    <source>
        <dbReference type="ARBA" id="ARBA00020451"/>
    </source>
</evidence>
<dbReference type="GO" id="GO:0005634">
    <property type="term" value="C:nucleus"/>
    <property type="evidence" value="ECO:0007669"/>
    <property type="project" value="TreeGrafter"/>
</dbReference>
<proteinExistence type="predicted"/>
<evidence type="ECO:0000259" key="10">
    <source>
        <dbReference type="PROSITE" id="PS51675"/>
    </source>
</evidence>
<evidence type="ECO:0000256" key="6">
    <source>
        <dbReference type="ARBA" id="ARBA00031792"/>
    </source>
</evidence>
<feature type="region of interest" description="Disordered" evidence="9">
    <location>
        <begin position="1"/>
        <end position="77"/>
    </location>
</feature>
<feature type="region of interest" description="Disordered" evidence="9">
    <location>
        <begin position="347"/>
        <end position="405"/>
    </location>
</feature>
<protein>
    <recommendedName>
        <fullName evidence="2">tRNA (guanine(9)-N1)-methyltransferase</fullName>
        <ecNumber evidence="1">2.1.1.221</ecNumber>
    </recommendedName>
    <alternativeName>
        <fullName evidence="7">tRNA methyltransferase 10</fullName>
    </alternativeName>
    <alternativeName>
        <fullName evidence="6">tRNA(m1G9)-methyltransferase</fullName>
    </alternativeName>
</protein>
<evidence type="ECO:0000256" key="1">
    <source>
        <dbReference type="ARBA" id="ARBA00012797"/>
    </source>
</evidence>
<reference evidence="11" key="1">
    <citation type="submission" date="2023-02" db="EMBL/GenBank/DDBJ databases">
        <title>Identification and recombinant expression of a fungal hydrolase from Papiliotrema laurentii that hydrolyzes apple cutin and clears colloidal polyester polyurethane.</title>
        <authorList>
            <consortium name="DOE Joint Genome Institute"/>
            <person name="Roman V.A."/>
            <person name="Bojanowski C."/>
            <person name="Crable B.R."/>
            <person name="Wagner D.N."/>
            <person name="Hung C.S."/>
            <person name="Nadeau L.J."/>
            <person name="Schratz L."/>
            <person name="Haridas S."/>
            <person name="Pangilinan J."/>
            <person name="Lipzen A."/>
            <person name="Na H."/>
            <person name="Yan M."/>
            <person name="Ng V."/>
            <person name="Grigoriev I.V."/>
            <person name="Spatafora J.W."/>
            <person name="Barlow D."/>
            <person name="Biffinger J."/>
            <person name="Kelley-Loughnane N."/>
            <person name="Varaljay V.A."/>
            <person name="Crookes-Goodson W.J."/>
        </authorList>
    </citation>
    <scope>NUCLEOTIDE SEQUENCE</scope>
    <source>
        <strain evidence="11">5307AH</strain>
    </source>
</reference>
<keyword evidence="3" id="KW-0489">Methyltransferase</keyword>
<dbReference type="CDD" id="cd18089">
    <property type="entry name" value="SPOUT_Trm10-like"/>
    <property type="match status" value="1"/>
</dbReference>
<keyword evidence="12" id="KW-1185">Reference proteome</keyword>
<feature type="compositionally biased region" description="Basic and acidic residues" evidence="9">
    <location>
        <begin position="390"/>
        <end position="399"/>
    </location>
</feature>
<dbReference type="EMBL" id="JAODAN010000001">
    <property type="protein sequence ID" value="KAK1927671.1"/>
    <property type="molecule type" value="Genomic_DNA"/>
</dbReference>
<dbReference type="InterPro" id="IPR007356">
    <property type="entry name" value="tRNA_m1G_MeTrfase_euk"/>
</dbReference>
<dbReference type="GO" id="GO:0000049">
    <property type="term" value="F:tRNA binding"/>
    <property type="evidence" value="ECO:0007669"/>
    <property type="project" value="TreeGrafter"/>
</dbReference>
<dbReference type="EC" id="2.1.1.221" evidence="1"/>
<dbReference type="InterPro" id="IPR028564">
    <property type="entry name" value="MT_TRM10-typ"/>
</dbReference>
<keyword evidence="5" id="KW-0949">S-adenosyl-L-methionine</keyword>
<sequence length="405" mass="44240">MNASDEEEMMNGAIAGPSNPSSAAPSATEAPQQGMSKNAMKKAAKQARFQELKLVKRAAERTKRKERDAALRDGYAAGTLTPEEKEAFERRKALKIARRNDRGRSNQEWKGGVIIDLGFDELMTDQEITSMASQLGFVYSANRTAARPFTTILHTSFGPTASPRLWEKMQGRGWDRWTRSYYREQGLGEVTQAFNATKAVEPALSGDLTQNTEKDDVQTEAAGPSNLTKALEGPILPSTISPETHKIVYLSADADEELSTLSENEVYVIGGIVDRNRHKMLCQNKASNLGIRTARLPIGTYLASLPTRKVLTVNQVFEILVQYVAQNDWAAAFNTVIPPRKYDAIGKQAQRRRMRAETGASSPPGNAEGVDEDEPDAASSSGVMPSNAVEVDRMAHSSEDSAASS</sequence>
<evidence type="ECO:0000256" key="7">
    <source>
        <dbReference type="ARBA" id="ARBA00032166"/>
    </source>
</evidence>
<comment type="caution">
    <text evidence="11">The sequence shown here is derived from an EMBL/GenBank/DDBJ whole genome shotgun (WGS) entry which is preliminary data.</text>
</comment>
<gene>
    <name evidence="11" type="ORF">DB88DRAFT_470297</name>
</gene>
<feature type="domain" description="SAM-dependent MTase TRM10-type" evidence="10">
    <location>
        <begin position="99"/>
        <end position="344"/>
    </location>
</feature>
<evidence type="ECO:0000256" key="8">
    <source>
        <dbReference type="ARBA" id="ARBA00048434"/>
    </source>
</evidence>
<dbReference type="InterPro" id="IPR038459">
    <property type="entry name" value="MT_TRM10-typ_sf"/>
</dbReference>
<feature type="region of interest" description="Disordered" evidence="9">
    <location>
        <begin position="202"/>
        <end position="237"/>
    </location>
</feature>
<organism evidence="11 12">
    <name type="scientific">Papiliotrema laurentii</name>
    <name type="common">Cryptococcus laurentii</name>
    <dbReference type="NCBI Taxonomy" id="5418"/>
    <lineage>
        <taxon>Eukaryota</taxon>
        <taxon>Fungi</taxon>
        <taxon>Dikarya</taxon>
        <taxon>Basidiomycota</taxon>
        <taxon>Agaricomycotina</taxon>
        <taxon>Tremellomycetes</taxon>
        <taxon>Tremellales</taxon>
        <taxon>Rhynchogastremaceae</taxon>
        <taxon>Papiliotrema</taxon>
    </lineage>
</organism>
<evidence type="ECO:0000313" key="12">
    <source>
        <dbReference type="Proteomes" id="UP001182556"/>
    </source>
</evidence>
<evidence type="ECO:0000313" key="11">
    <source>
        <dbReference type="EMBL" id="KAK1927671.1"/>
    </source>
</evidence>
<dbReference type="Gene3D" id="3.40.1280.30">
    <property type="match status" value="1"/>
</dbReference>
<feature type="compositionally biased region" description="Low complexity" evidence="9">
    <location>
        <begin position="13"/>
        <end position="31"/>
    </location>
</feature>
<comment type="catalytic activity">
    <reaction evidence="8">
        <text>guanosine(9) in tRNA + S-adenosyl-L-methionine = N(1)-methylguanosine(9) in tRNA + S-adenosyl-L-homocysteine + H(+)</text>
        <dbReference type="Rhea" id="RHEA:43156"/>
        <dbReference type="Rhea" id="RHEA-COMP:10367"/>
        <dbReference type="Rhea" id="RHEA-COMP:10368"/>
        <dbReference type="ChEBI" id="CHEBI:15378"/>
        <dbReference type="ChEBI" id="CHEBI:57856"/>
        <dbReference type="ChEBI" id="CHEBI:59789"/>
        <dbReference type="ChEBI" id="CHEBI:73542"/>
        <dbReference type="ChEBI" id="CHEBI:74269"/>
        <dbReference type="EC" id="2.1.1.221"/>
    </reaction>
</comment>
<feature type="compositionally biased region" description="Basic and acidic residues" evidence="9">
    <location>
        <begin position="48"/>
        <end position="71"/>
    </location>
</feature>
<dbReference type="PROSITE" id="PS51675">
    <property type="entry name" value="SAM_MT_TRM10"/>
    <property type="match status" value="1"/>
</dbReference>
<keyword evidence="4" id="KW-0808">Transferase</keyword>
<evidence type="ECO:0000256" key="4">
    <source>
        <dbReference type="ARBA" id="ARBA00022679"/>
    </source>
</evidence>
<evidence type="ECO:0000256" key="9">
    <source>
        <dbReference type="SAM" id="MobiDB-lite"/>
    </source>
</evidence>
<name>A0AAD9FWY4_PAPLA</name>
<dbReference type="GO" id="GO:0052905">
    <property type="term" value="F:tRNA (guanosine(9)-N1)-methyltransferase activity"/>
    <property type="evidence" value="ECO:0007669"/>
    <property type="project" value="UniProtKB-EC"/>
</dbReference>
<dbReference type="GO" id="GO:0002939">
    <property type="term" value="P:tRNA N1-guanine methylation"/>
    <property type="evidence" value="ECO:0007669"/>
    <property type="project" value="TreeGrafter"/>
</dbReference>
<dbReference type="PANTHER" id="PTHR13563:SF13">
    <property type="entry name" value="TRNA METHYLTRANSFERASE 10 HOMOLOG A"/>
    <property type="match status" value="1"/>
</dbReference>
<dbReference type="Proteomes" id="UP001182556">
    <property type="component" value="Unassembled WGS sequence"/>
</dbReference>
<evidence type="ECO:0000256" key="3">
    <source>
        <dbReference type="ARBA" id="ARBA00022603"/>
    </source>
</evidence>
<evidence type="ECO:0000256" key="5">
    <source>
        <dbReference type="ARBA" id="ARBA00022691"/>
    </source>
</evidence>
<accession>A0AAD9FWY4</accession>